<dbReference type="PANTHER" id="PTHR33627:SF1">
    <property type="entry name" value="TRANSPOSASE"/>
    <property type="match status" value="1"/>
</dbReference>
<dbReference type="InterPro" id="IPR038721">
    <property type="entry name" value="IS701-like_DDE_dom"/>
</dbReference>
<reference evidence="2 3" key="1">
    <citation type="submission" date="2014-02" db="EMBL/GenBank/DDBJ databases">
        <title>Expanding our view of genomic diversity in Candidatus Accumulibacter clades.</title>
        <authorList>
            <person name="Skennerton C.T."/>
            <person name="Barr J.J."/>
            <person name="Slater F.R."/>
            <person name="Bond P.L."/>
            <person name="Tyson G.W."/>
        </authorList>
    </citation>
    <scope>NUCLEOTIDE SEQUENCE [LARGE SCALE GENOMIC DNA]</scope>
    <source>
        <strain evidence="3">BA-91</strain>
    </source>
</reference>
<protein>
    <submittedName>
        <fullName evidence="2">PutativeTransposase</fullName>
    </submittedName>
</protein>
<proteinExistence type="predicted"/>
<dbReference type="PANTHER" id="PTHR33627">
    <property type="entry name" value="TRANSPOSASE"/>
    <property type="match status" value="1"/>
</dbReference>
<comment type="caution">
    <text evidence="2">The sequence shown here is derived from an EMBL/GenBank/DDBJ whole genome shotgun (WGS) entry which is preliminary data.</text>
</comment>
<gene>
    <name evidence="2" type="ORF">AW09_001373</name>
</gene>
<sequence>MAETVAESTYQQLHHMFRESEWERRDVRRQLIADANVHFGYSSAVLMDASGLTKKGQMSAGVARQWNERLGKYRKCI</sequence>
<evidence type="ECO:0000259" key="1">
    <source>
        <dbReference type="Pfam" id="PF13546"/>
    </source>
</evidence>
<accession>A0A080LX30</accession>
<dbReference type="Proteomes" id="UP000020077">
    <property type="component" value="Unassembled WGS sequence"/>
</dbReference>
<dbReference type="EMBL" id="JDVG02000231">
    <property type="protein sequence ID" value="KFB73392.1"/>
    <property type="molecule type" value="Genomic_DNA"/>
</dbReference>
<evidence type="ECO:0000313" key="2">
    <source>
        <dbReference type="EMBL" id="KFB73392.1"/>
    </source>
</evidence>
<dbReference type="Pfam" id="PF13546">
    <property type="entry name" value="DDE_5"/>
    <property type="match status" value="1"/>
</dbReference>
<feature type="domain" description="Transposase IS701-like DDE" evidence="1">
    <location>
        <begin position="1"/>
        <end position="76"/>
    </location>
</feature>
<evidence type="ECO:0000313" key="3">
    <source>
        <dbReference type="Proteomes" id="UP000020077"/>
    </source>
</evidence>
<dbReference type="InterPro" id="IPR039365">
    <property type="entry name" value="IS701-like"/>
</dbReference>
<organism evidence="2 3">
    <name type="scientific">Candidatus Accumulibacter phosphatis</name>
    <dbReference type="NCBI Taxonomy" id="327160"/>
    <lineage>
        <taxon>Bacteria</taxon>
        <taxon>Pseudomonadati</taxon>
        <taxon>Pseudomonadota</taxon>
        <taxon>Betaproteobacteria</taxon>
        <taxon>Candidatus Accumulibacter</taxon>
    </lineage>
</organism>
<name>A0A080LX30_9PROT</name>
<dbReference type="AlphaFoldDB" id="A0A080LX30"/>